<gene>
    <name evidence="1" type="ORF">LTR05_006630</name>
</gene>
<name>A0AAN7YE15_9EURO</name>
<proteinExistence type="predicted"/>
<dbReference type="EMBL" id="JAVRRJ010000007">
    <property type="protein sequence ID" value="KAK5082750.1"/>
    <property type="molecule type" value="Genomic_DNA"/>
</dbReference>
<evidence type="ECO:0000313" key="2">
    <source>
        <dbReference type="Proteomes" id="UP001309876"/>
    </source>
</evidence>
<organism evidence="1 2">
    <name type="scientific">Lithohypha guttulata</name>
    <dbReference type="NCBI Taxonomy" id="1690604"/>
    <lineage>
        <taxon>Eukaryota</taxon>
        <taxon>Fungi</taxon>
        <taxon>Dikarya</taxon>
        <taxon>Ascomycota</taxon>
        <taxon>Pezizomycotina</taxon>
        <taxon>Eurotiomycetes</taxon>
        <taxon>Chaetothyriomycetidae</taxon>
        <taxon>Chaetothyriales</taxon>
        <taxon>Trichomeriaceae</taxon>
        <taxon>Lithohypha</taxon>
    </lineage>
</organism>
<accession>A0AAN7YE15</accession>
<reference evidence="1 2" key="1">
    <citation type="submission" date="2023-08" db="EMBL/GenBank/DDBJ databases">
        <title>Black Yeasts Isolated from many extreme environments.</title>
        <authorList>
            <person name="Coleine C."/>
            <person name="Stajich J.E."/>
            <person name="Selbmann L."/>
        </authorList>
    </citation>
    <scope>NUCLEOTIDE SEQUENCE [LARGE SCALE GENOMIC DNA]</scope>
    <source>
        <strain evidence="1 2">CCFEE 5910</strain>
    </source>
</reference>
<dbReference type="Proteomes" id="UP001309876">
    <property type="component" value="Unassembled WGS sequence"/>
</dbReference>
<keyword evidence="2" id="KW-1185">Reference proteome</keyword>
<sequence length="150" mass="17138">MSRTLYEYMSDRFWWAIQDACTEADLKEEHINELLTAYEGQPLEAAQAIIDSGRLNAEEIDSLARPVLECLQRATRTPVANQAAAEIEGGIYLMELETLCVTLFASLEEREISWVCWILLHFGIPLAIQTFEEVEDARATMKLVRWLNSL</sequence>
<comment type="caution">
    <text evidence="1">The sequence shown here is derived from an EMBL/GenBank/DDBJ whole genome shotgun (WGS) entry which is preliminary data.</text>
</comment>
<evidence type="ECO:0000313" key="1">
    <source>
        <dbReference type="EMBL" id="KAK5082750.1"/>
    </source>
</evidence>
<dbReference type="AlphaFoldDB" id="A0AAN7YE15"/>
<protein>
    <submittedName>
        <fullName evidence="1">Uncharacterized protein</fullName>
    </submittedName>
</protein>